<reference evidence="2 3" key="1">
    <citation type="submission" date="2017-06" db="EMBL/GenBank/DDBJ databases">
        <title>Description of Avrilella dinanensis gen. nov. sp. nov.</title>
        <authorList>
            <person name="Leyer C."/>
            <person name="Sassi M."/>
            <person name="Minet J."/>
            <person name="Kayal S."/>
            <person name="Cattoir V."/>
        </authorList>
    </citation>
    <scope>NUCLEOTIDE SEQUENCE [LARGE SCALE GENOMIC DNA]</scope>
    <source>
        <strain evidence="2 3">UR159</strain>
    </source>
</reference>
<evidence type="ECO:0000313" key="3">
    <source>
        <dbReference type="Proteomes" id="UP000231960"/>
    </source>
</evidence>
<evidence type="ECO:0000313" key="2">
    <source>
        <dbReference type="EMBL" id="PJR04467.1"/>
    </source>
</evidence>
<dbReference type="Gene3D" id="3.40.50.720">
    <property type="entry name" value="NAD(P)-binding Rossmann-like Domain"/>
    <property type="match status" value="1"/>
</dbReference>
<dbReference type="InterPro" id="IPR036291">
    <property type="entry name" value="NAD(P)-bd_dom_sf"/>
</dbReference>
<dbReference type="Proteomes" id="UP000231960">
    <property type="component" value="Unassembled WGS sequence"/>
</dbReference>
<dbReference type="InterPro" id="IPR003781">
    <property type="entry name" value="CoA-bd"/>
</dbReference>
<proteinExistence type="predicted"/>
<protein>
    <submittedName>
        <fullName evidence="2">CoA-binding protein</fullName>
    </submittedName>
</protein>
<dbReference type="EMBL" id="NIPO01000001">
    <property type="protein sequence ID" value="PJR04467.1"/>
    <property type="molecule type" value="Genomic_DNA"/>
</dbReference>
<dbReference type="OrthoDB" id="708726at2"/>
<dbReference type="Pfam" id="PF13380">
    <property type="entry name" value="CoA_binding_2"/>
    <property type="match status" value="1"/>
</dbReference>
<keyword evidence="3" id="KW-1185">Reference proteome</keyword>
<dbReference type="SUPFAM" id="SSF51735">
    <property type="entry name" value="NAD(P)-binding Rossmann-fold domains"/>
    <property type="match status" value="1"/>
</dbReference>
<sequence>MMKKTLVIGASVKPDRYAYKAIQRLLNHHHEVEAISNRAGQVGDVVFHIDLPQFEDIDTVTLYLNPTRQRDYYDYIVSLKPNRVIFNPGTENPELQEILRENNIHFEEACTLVLLGTDQY</sequence>
<accession>A0A2M9R6H6</accession>
<comment type="caution">
    <text evidence="2">The sequence shown here is derived from an EMBL/GenBank/DDBJ whole genome shotgun (WGS) entry which is preliminary data.</text>
</comment>
<gene>
    <name evidence="2" type="ORF">CDL10_07885</name>
</gene>
<evidence type="ECO:0000259" key="1">
    <source>
        <dbReference type="Pfam" id="PF13380"/>
    </source>
</evidence>
<dbReference type="AlphaFoldDB" id="A0A2M9R6H6"/>
<name>A0A2M9R6H6_9FLAO</name>
<organism evidence="2 3">
    <name type="scientific">Avrilella dinanensis</name>
    <dbReference type="NCBI Taxonomy" id="2008672"/>
    <lineage>
        <taxon>Bacteria</taxon>
        <taxon>Pseudomonadati</taxon>
        <taxon>Bacteroidota</taxon>
        <taxon>Flavobacteriia</taxon>
        <taxon>Flavobacteriales</taxon>
        <taxon>Flavobacteriaceae</taxon>
        <taxon>Avrilella</taxon>
    </lineage>
</organism>
<feature type="domain" description="CoA-binding" evidence="1">
    <location>
        <begin position="3"/>
        <end position="114"/>
    </location>
</feature>